<dbReference type="PROSITE" id="PS51257">
    <property type="entry name" value="PROKAR_LIPOPROTEIN"/>
    <property type="match status" value="1"/>
</dbReference>
<name>A0A0F5J977_9BACT</name>
<protein>
    <recommendedName>
        <fullName evidence="4">DUF4842 domain-containing protein</fullName>
    </recommendedName>
</protein>
<evidence type="ECO:0000313" key="3">
    <source>
        <dbReference type="Proteomes" id="UP000033035"/>
    </source>
</evidence>
<dbReference type="HOGENOM" id="CLU_588792_0_0_10"/>
<feature type="chain" id="PRO_5002489407" description="DUF4842 domain-containing protein" evidence="1">
    <location>
        <begin position="20"/>
        <end position="423"/>
    </location>
</feature>
<dbReference type="AlphaFoldDB" id="A0A0F5J977"/>
<evidence type="ECO:0000256" key="1">
    <source>
        <dbReference type="SAM" id="SignalP"/>
    </source>
</evidence>
<dbReference type="Proteomes" id="UP000033035">
    <property type="component" value="Unassembled WGS sequence"/>
</dbReference>
<sequence>MKKTFYLAAIAFAFGLFTACDDDNDNNAPEPNPAPKEQWGKTLRGDDQSLLAFPDIFADYWEYTYSYKDNPNIGLRLTGKFPKARFFNFTVYNDETQIDVSSIEDVNVQPDDSSVNPYVKETADYGSNGYTIYIIPKSTPTSMRASMKNVCEFPDTLNMVSTFMRLYLAKQYSGDEYGGVEMPEIQAFDVTTGKEVSFPKREKCNIHESLQLPSMDFSSDAKPLPFMRAPLNLMYPNSPAEYLFTRINLKEGEVATFSFIPPTAPKSVSEYPTADVRYWSVCLGSSESYSYISVYDEKLQKVDKKGFVTFIIADKNSPKLTNILAKANANDGTYVLAWDRKEQGNGVLALYRNMVINENYGHSMRKQMVSIPLEAAGGDMTNFNPMTMIAMLAMGNWGPQGYKFTEDEYLDDNFDYGKIRRMQ</sequence>
<dbReference type="STRING" id="1203610.HMPREF1536_03621"/>
<reference evidence="2 3" key="1">
    <citation type="submission" date="2013-04" db="EMBL/GenBank/DDBJ databases">
        <title>The Genome Sequence of Parabacteroides gordonii DSM 23371.</title>
        <authorList>
            <consortium name="The Broad Institute Genomics Platform"/>
            <person name="Earl A."/>
            <person name="Ward D."/>
            <person name="Feldgarden M."/>
            <person name="Gevers D."/>
            <person name="Martens E."/>
            <person name="Sakamoto M."/>
            <person name="Benno Y."/>
            <person name="Suzuki N."/>
            <person name="Matsunaga N."/>
            <person name="Koshihara K."/>
            <person name="Seki M."/>
            <person name="Komiya H."/>
            <person name="Walker B."/>
            <person name="Young S."/>
            <person name="Zeng Q."/>
            <person name="Gargeya S."/>
            <person name="Fitzgerald M."/>
            <person name="Haas B."/>
            <person name="Abouelleil A."/>
            <person name="Allen A.W."/>
            <person name="Alvarado L."/>
            <person name="Arachchi H.M."/>
            <person name="Berlin A.M."/>
            <person name="Chapman S.B."/>
            <person name="Gainer-Dewar J."/>
            <person name="Goldberg J."/>
            <person name="Griggs A."/>
            <person name="Gujja S."/>
            <person name="Hansen M."/>
            <person name="Howarth C."/>
            <person name="Imamovic A."/>
            <person name="Ireland A."/>
            <person name="Larimer J."/>
            <person name="McCowan C."/>
            <person name="Murphy C."/>
            <person name="Pearson M."/>
            <person name="Poon T.W."/>
            <person name="Priest M."/>
            <person name="Roberts A."/>
            <person name="Saif S."/>
            <person name="Shea T."/>
            <person name="Sisk P."/>
            <person name="Sykes S."/>
            <person name="Wortman J."/>
            <person name="Nusbaum C."/>
            <person name="Birren B."/>
        </authorList>
    </citation>
    <scope>NUCLEOTIDE SEQUENCE [LARGE SCALE GENOMIC DNA]</scope>
    <source>
        <strain evidence="2 3">MS-1</strain>
    </source>
</reference>
<gene>
    <name evidence="2" type="ORF">HMPREF1536_03621</name>
</gene>
<accession>A0A0F5J977</accession>
<keyword evidence="3" id="KW-1185">Reference proteome</keyword>
<dbReference type="RefSeq" id="WP_028726728.1">
    <property type="nucleotide sequence ID" value="NZ_AUAE01000010.1"/>
</dbReference>
<comment type="caution">
    <text evidence="2">The sequence shown here is derived from an EMBL/GenBank/DDBJ whole genome shotgun (WGS) entry which is preliminary data.</text>
</comment>
<evidence type="ECO:0008006" key="4">
    <source>
        <dbReference type="Google" id="ProtNLM"/>
    </source>
</evidence>
<proteinExistence type="predicted"/>
<evidence type="ECO:0000313" key="2">
    <source>
        <dbReference type="EMBL" id="KKB54040.1"/>
    </source>
</evidence>
<organism evidence="2 3">
    <name type="scientific">Parabacteroides gordonii MS-1 = DSM 23371</name>
    <dbReference type="NCBI Taxonomy" id="1203610"/>
    <lineage>
        <taxon>Bacteria</taxon>
        <taxon>Pseudomonadati</taxon>
        <taxon>Bacteroidota</taxon>
        <taxon>Bacteroidia</taxon>
        <taxon>Bacteroidales</taxon>
        <taxon>Tannerellaceae</taxon>
        <taxon>Parabacteroides</taxon>
    </lineage>
</organism>
<feature type="signal peptide" evidence="1">
    <location>
        <begin position="1"/>
        <end position="19"/>
    </location>
</feature>
<keyword evidence="1" id="KW-0732">Signal</keyword>
<dbReference type="PATRIC" id="fig|1203610.3.peg.3691"/>
<dbReference type="EMBL" id="AQHW01000017">
    <property type="protein sequence ID" value="KKB54040.1"/>
    <property type="molecule type" value="Genomic_DNA"/>
</dbReference>